<dbReference type="GO" id="GO:0008777">
    <property type="term" value="F:acetylornithine deacetylase activity"/>
    <property type="evidence" value="ECO:0007669"/>
    <property type="project" value="TreeGrafter"/>
</dbReference>
<evidence type="ECO:0000256" key="3">
    <source>
        <dbReference type="ARBA" id="ARBA00022801"/>
    </source>
</evidence>
<organism evidence="7 8">
    <name type="scientific">Roseivirga seohaensis</name>
    <dbReference type="NCBI Taxonomy" id="1914963"/>
    <lineage>
        <taxon>Bacteria</taxon>
        <taxon>Pseudomonadati</taxon>
        <taxon>Bacteroidota</taxon>
        <taxon>Cytophagia</taxon>
        <taxon>Cytophagales</taxon>
        <taxon>Roseivirgaceae</taxon>
        <taxon>Roseivirga</taxon>
    </lineage>
</organism>
<dbReference type="SUPFAM" id="SSF53187">
    <property type="entry name" value="Zn-dependent exopeptidases"/>
    <property type="match status" value="1"/>
</dbReference>
<proteinExistence type="predicted"/>
<dbReference type="PANTHER" id="PTHR43808:SF31">
    <property type="entry name" value="N-ACETYL-L-CITRULLINE DEACETYLASE"/>
    <property type="match status" value="1"/>
</dbReference>
<dbReference type="EMBL" id="LRPB01000003">
    <property type="protein sequence ID" value="KYG85424.1"/>
    <property type="molecule type" value="Genomic_DNA"/>
</dbReference>
<dbReference type="PROSITE" id="PS00758">
    <property type="entry name" value="ARGE_DAPE_CPG2_1"/>
    <property type="match status" value="1"/>
</dbReference>
<keyword evidence="4" id="KW-0862">Zinc</keyword>
<evidence type="ECO:0000256" key="1">
    <source>
        <dbReference type="ARBA" id="ARBA00001947"/>
    </source>
</evidence>
<comment type="cofactor">
    <cofactor evidence="1">
        <name>Zn(2+)</name>
        <dbReference type="ChEBI" id="CHEBI:29105"/>
    </cofactor>
</comment>
<dbReference type="Pfam" id="PF07687">
    <property type="entry name" value="M20_dimer"/>
    <property type="match status" value="1"/>
</dbReference>
<comment type="caution">
    <text evidence="7">The sequence shown here is derived from an EMBL/GenBank/DDBJ whole genome shotgun (WGS) entry which is preliminary data.</text>
</comment>
<gene>
    <name evidence="7" type="ORF">AWW67_14930</name>
</gene>
<dbReference type="PANTHER" id="PTHR43808">
    <property type="entry name" value="ACETYLORNITHINE DEACETYLASE"/>
    <property type="match status" value="1"/>
</dbReference>
<dbReference type="Pfam" id="PF01546">
    <property type="entry name" value="Peptidase_M20"/>
    <property type="match status" value="1"/>
</dbReference>
<dbReference type="Gene3D" id="3.40.630.10">
    <property type="entry name" value="Zn peptidases"/>
    <property type="match status" value="1"/>
</dbReference>
<evidence type="ECO:0000256" key="4">
    <source>
        <dbReference type="ARBA" id="ARBA00022833"/>
    </source>
</evidence>
<protein>
    <submittedName>
        <fullName evidence="7">Acetylornithine deacetylase</fullName>
    </submittedName>
</protein>
<dbReference type="InterPro" id="IPR001261">
    <property type="entry name" value="ArgE/DapE_CS"/>
</dbReference>
<dbReference type="GO" id="GO:0046872">
    <property type="term" value="F:metal ion binding"/>
    <property type="evidence" value="ECO:0007669"/>
    <property type="project" value="UniProtKB-KW"/>
</dbReference>
<sequence length="352" mass="38885">MKMQLFNEAIELLKQLIAIPSFSKEEDKTADLIQSFFQNKGISTQRKGNNVWVKNLHFDASKPTILLNSHHDTVKPNVGYIKDPFFPEVKDGKLYGLGSNDAGASLVSLMVCFLHFSHAPDLKYNLILAATAEEEISGKNGVESILEELGDIDFAIVGEPTLLDLAIAEKGLMVLDCVAIGKSGHAARNEGENAIYKAMKDIEWFRTYAFDEVSKTLGPVRMSVTMINAGQQHNVVPDECKFVVDVRSTDCYSNTQILEIIRAHVKSKVEPRSTRLNPSSIPMDHPIVQAGIALGGKTYGSPTMSDQALMPYPSLKLGVGDSARSHTADEFVFIHEIEEGIEFYIQLLKQVL</sequence>
<evidence type="ECO:0000256" key="2">
    <source>
        <dbReference type="ARBA" id="ARBA00022723"/>
    </source>
</evidence>
<dbReference type="AlphaFoldDB" id="A0A150Y3C6"/>
<dbReference type="CDD" id="cd05651">
    <property type="entry name" value="M20_ArgE_DapE-like"/>
    <property type="match status" value="1"/>
</dbReference>
<dbReference type="InterPro" id="IPR036264">
    <property type="entry name" value="Bact_exopeptidase_dim_dom"/>
</dbReference>
<keyword evidence="5" id="KW-0170">Cobalt</keyword>
<evidence type="ECO:0000313" key="7">
    <source>
        <dbReference type="EMBL" id="KYG85424.1"/>
    </source>
</evidence>
<dbReference type="STRING" id="1914963.AWW67_14930"/>
<evidence type="ECO:0000256" key="5">
    <source>
        <dbReference type="ARBA" id="ARBA00023285"/>
    </source>
</evidence>
<name>A0A150Y3C6_9BACT</name>
<keyword evidence="3" id="KW-0378">Hydrolase</keyword>
<reference evidence="7 8" key="1">
    <citation type="submission" date="2016-01" db="EMBL/GenBank/DDBJ databases">
        <title>Genome sequencing of Roseivirga seohaensis SW-152.</title>
        <authorList>
            <person name="Selvaratnam C."/>
            <person name="Thevarajoo S."/>
            <person name="Goh K.M."/>
            <person name="Ee R."/>
            <person name="Chan K.-G."/>
            <person name="Chong C.S."/>
        </authorList>
    </citation>
    <scope>NUCLEOTIDE SEQUENCE [LARGE SCALE GENOMIC DNA]</scope>
    <source>
        <strain evidence="7 8">SW-152</strain>
    </source>
</reference>
<evidence type="ECO:0000313" key="8">
    <source>
        <dbReference type="Proteomes" id="UP000075663"/>
    </source>
</evidence>
<dbReference type="InterPro" id="IPR011650">
    <property type="entry name" value="Peptidase_M20_dimer"/>
</dbReference>
<feature type="domain" description="Peptidase M20 dimerisation" evidence="6">
    <location>
        <begin position="167"/>
        <end position="270"/>
    </location>
</feature>
<keyword evidence="2" id="KW-0479">Metal-binding</keyword>
<dbReference type="GO" id="GO:0006526">
    <property type="term" value="P:L-arginine biosynthetic process"/>
    <property type="evidence" value="ECO:0007669"/>
    <property type="project" value="TreeGrafter"/>
</dbReference>
<dbReference type="Proteomes" id="UP000075663">
    <property type="component" value="Unassembled WGS sequence"/>
</dbReference>
<accession>A0A150Y3C6</accession>
<dbReference type="SUPFAM" id="SSF55031">
    <property type="entry name" value="Bacterial exopeptidase dimerisation domain"/>
    <property type="match status" value="1"/>
</dbReference>
<dbReference type="Gene3D" id="3.30.70.360">
    <property type="match status" value="1"/>
</dbReference>
<dbReference type="InterPro" id="IPR050072">
    <property type="entry name" value="Peptidase_M20A"/>
</dbReference>
<evidence type="ECO:0000259" key="6">
    <source>
        <dbReference type="Pfam" id="PF07687"/>
    </source>
</evidence>
<dbReference type="InterPro" id="IPR002933">
    <property type="entry name" value="Peptidase_M20"/>
</dbReference>